<feature type="transmembrane region" description="Helical" evidence="1">
    <location>
        <begin position="6"/>
        <end position="25"/>
    </location>
</feature>
<keyword evidence="1" id="KW-0812">Transmembrane</keyword>
<organism evidence="2 3">
    <name type="scientific">Geomicrobium halophilum</name>
    <dbReference type="NCBI Taxonomy" id="549000"/>
    <lineage>
        <taxon>Bacteria</taxon>
        <taxon>Bacillati</taxon>
        <taxon>Bacillota</taxon>
        <taxon>Bacilli</taxon>
        <taxon>Bacillales</taxon>
        <taxon>Geomicrobium</taxon>
    </lineage>
</organism>
<dbReference type="RefSeq" id="WP_184403355.1">
    <property type="nucleotide sequence ID" value="NZ_JACHHJ010000001.1"/>
</dbReference>
<accession>A0A841Q167</accession>
<proteinExistence type="predicted"/>
<reference evidence="2 3" key="1">
    <citation type="submission" date="2020-08" db="EMBL/GenBank/DDBJ databases">
        <title>Genomic Encyclopedia of Type Strains, Phase IV (KMG-IV): sequencing the most valuable type-strain genomes for metagenomic binning, comparative biology and taxonomic classification.</title>
        <authorList>
            <person name="Goeker M."/>
        </authorList>
    </citation>
    <scope>NUCLEOTIDE SEQUENCE [LARGE SCALE GENOMIC DNA]</scope>
    <source>
        <strain evidence="2 3">DSM 21769</strain>
    </source>
</reference>
<dbReference type="Proteomes" id="UP000568839">
    <property type="component" value="Unassembled WGS sequence"/>
</dbReference>
<name>A0A841Q167_9BACL</name>
<keyword evidence="1" id="KW-0472">Membrane</keyword>
<evidence type="ECO:0000256" key="1">
    <source>
        <dbReference type="SAM" id="Phobius"/>
    </source>
</evidence>
<evidence type="ECO:0000313" key="3">
    <source>
        <dbReference type="Proteomes" id="UP000568839"/>
    </source>
</evidence>
<gene>
    <name evidence="2" type="ORF">HNR44_001427</name>
</gene>
<keyword evidence="1" id="KW-1133">Transmembrane helix</keyword>
<sequence>METDLYSLLYLMIGLIIGNFLPSFMKKKGENLATKQDIRRITELTEEVKGEQNKLLTNFELYTVKKHECYPELFKLIEICNGAVQGLRGFQRGKLDFESLNAQEIESEMHDKQIIAKDRELIRGLWNNTNDKKQAKIYLDKISQRINYNKAEEKIIEANNYFYFKILYLSKDIEKSGSDLLQKIWQLWLSYDPDHLEDKIRAGGDVISSAELIEDIDSMKTDLKLIIRKELFPSEYES</sequence>
<protein>
    <submittedName>
        <fullName evidence="2">Uncharacterized protein</fullName>
    </submittedName>
</protein>
<evidence type="ECO:0000313" key="2">
    <source>
        <dbReference type="EMBL" id="MBB6449478.1"/>
    </source>
</evidence>
<dbReference type="EMBL" id="JACHHJ010000001">
    <property type="protein sequence ID" value="MBB6449478.1"/>
    <property type="molecule type" value="Genomic_DNA"/>
</dbReference>
<keyword evidence="3" id="KW-1185">Reference proteome</keyword>
<comment type="caution">
    <text evidence="2">The sequence shown here is derived from an EMBL/GenBank/DDBJ whole genome shotgun (WGS) entry which is preliminary data.</text>
</comment>
<dbReference type="AlphaFoldDB" id="A0A841Q167"/>